<sequence length="77" mass="7613">CWESCSTDCEAAGSIRGGICLADGTCACLTGLKARKAAPEPQATECWETCSTDCEGAGSIRGGICSSAGACTCLAGN</sequence>
<accession>A0A8H8UFY6</accession>
<keyword evidence="2" id="KW-1185">Reference proteome</keyword>
<gene>
    <name evidence="1" type="ORF">LOCC1_G002181</name>
</gene>
<name>A0A8H8UFY6_9HELO</name>
<reference evidence="1 2" key="1">
    <citation type="submission" date="2018-05" db="EMBL/GenBank/DDBJ databases">
        <title>Genome sequencing and assembly of the regulated plant pathogen Lachnellula willkommii and related sister species for the development of diagnostic species identification markers.</title>
        <authorList>
            <person name="Giroux E."/>
            <person name="Bilodeau G."/>
        </authorList>
    </citation>
    <scope>NUCLEOTIDE SEQUENCE [LARGE SCALE GENOMIC DNA]</scope>
    <source>
        <strain evidence="1 2">CBS 160.35</strain>
    </source>
</reference>
<organism evidence="1 2">
    <name type="scientific">Lachnellula occidentalis</name>
    <dbReference type="NCBI Taxonomy" id="215460"/>
    <lineage>
        <taxon>Eukaryota</taxon>
        <taxon>Fungi</taxon>
        <taxon>Dikarya</taxon>
        <taxon>Ascomycota</taxon>
        <taxon>Pezizomycotina</taxon>
        <taxon>Leotiomycetes</taxon>
        <taxon>Helotiales</taxon>
        <taxon>Lachnaceae</taxon>
        <taxon>Lachnellula</taxon>
    </lineage>
</organism>
<proteinExistence type="predicted"/>
<dbReference type="AlphaFoldDB" id="A0A8H8UFY6"/>
<dbReference type="EMBL" id="QGMI01000122">
    <property type="protein sequence ID" value="TVY46884.1"/>
    <property type="molecule type" value="Genomic_DNA"/>
</dbReference>
<dbReference type="OrthoDB" id="3552651at2759"/>
<protein>
    <submittedName>
        <fullName evidence="1">Uncharacterized protein</fullName>
    </submittedName>
</protein>
<dbReference type="Proteomes" id="UP000443090">
    <property type="component" value="Unassembled WGS sequence"/>
</dbReference>
<evidence type="ECO:0000313" key="1">
    <source>
        <dbReference type="EMBL" id="TVY46884.1"/>
    </source>
</evidence>
<evidence type="ECO:0000313" key="2">
    <source>
        <dbReference type="Proteomes" id="UP000443090"/>
    </source>
</evidence>
<comment type="caution">
    <text evidence="1">The sequence shown here is derived from an EMBL/GenBank/DDBJ whole genome shotgun (WGS) entry which is preliminary data.</text>
</comment>
<feature type="non-terminal residue" evidence="1">
    <location>
        <position position="1"/>
    </location>
</feature>